<dbReference type="Proteomes" id="UP000663827">
    <property type="component" value="Unassembled WGS sequence"/>
</dbReference>
<comment type="caution">
    <text evidence="2">The sequence shown here is derived from an EMBL/GenBank/DDBJ whole genome shotgun (WGS) entry which is preliminary data.</text>
</comment>
<evidence type="ECO:0000313" key="2">
    <source>
        <dbReference type="EMBL" id="CAE7177585.1"/>
    </source>
</evidence>
<gene>
    <name evidence="2" type="ORF">RDB_LOCUS113389</name>
</gene>
<proteinExistence type="predicted"/>
<dbReference type="AlphaFoldDB" id="A0A8H3E2L3"/>
<organism evidence="2 3">
    <name type="scientific">Rhizoctonia solani</name>
    <dbReference type="NCBI Taxonomy" id="456999"/>
    <lineage>
        <taxon>Eukaryota</taxon>
        <taxon>Fungi</taxon>
        <taxon>Dikarya</taxon>
        <taxon>Basidiomycota</taxon>
        <taxon>Agaricomycotina</taxon>
        <taxon>Agaricomycetes</taxon>
        <taxon>Cantharellales</taxon>
        <taxon>Ceratobasidiaceae</taxon>
        <taxon>Rhizoctonia</taxon>
    </lineage>
</organism>
<protein>
    <submittedName>
        <fullName evidence="2">Uncharacterized protein</fullName>
    </submittedName>
</protein>
<accession>A0A8H3E2L3</accession>
<feature type="region of interest" description="Disordered" evidence="1">
    <location>
        <begin position="97"/>
        <end position="170"/>
    </location>
</feature>
<evidence type="ECO:0000313" key="3">
    <source>
        <dbReference type="Proteomes" id="UP000663827"/>
    </source>
</evidence>
<sequence length="419" mass="45995">MCGRLNPRRIWSKNQECPLCKTISTALILPEWHRRAHTEAAGPIGTLFRLDDGGHQPKTGLHQMAVRDETTGLTFVEYWLAEAPMPIIAELHRVAPSDRRKTRNKTAAPKMLEVPPPETTSSPNTPIFAPNPTPDASAPNVNTETRPRLIKDGTHPDGGKLIRQRDPGGSRAVFSENTRMLFMHITCPQHSAGLGPVDQIFSKFATDVQMERQDNNTSYRTGASALSCHYTYLAGCGTHVMHTSSPAVDWKEVPACVYDAHSVLVDYQTHTVFDDNKTIREFNQSIYIMGNGATGTSSFRITHRAQDGPVGYMVFGASCSIEILIGDGDNRKRTTKGGAARRAEILLGHGDALMTMPVEDDAPLEVRVKRTGLAVAETAQAVARKERLPVLKQSATPAKRQVTPAKRKARTPSVKHSKP</sequence>
<feature type="compositionally biased region" description="Basic and acidic residues" evidence="1">
    <location>
        <begin position="145"/>
        <end position="168"/>
    </location>
</feature>
<feature type="compositionally biased region" description="Basic residues" evidence="1">
    <location>
        <begin position="405"/>
        <end position="419"/>
    </location>
</feature>
<evidence type="ECO:0000256" key="1">
    <source>
        <dbReference type="SAM" id="MobiDB-lite"/>
    </source>
</evidence>
<dbReference type="EMBL" id="CAJNJQ010002489">
    <property type="protein sequence ID" value="CAE7177585.1"/>
    <property type="molecule type" value="Genomic_DNA"/>
</dbReference>
<feature type="region of interest" description="Disordered" evidence="1">
    <location>
        <begin position="387"/>
        <end position="419"/>
    </location>
</feature>
<name>A0A8H3E2L3_9AGAM</name>
<reference evidence="2" key="1">
    <citation type="submission" date="2021-01" db="EMBL/GenBank/DDBJ databases">
        <authorList>
            <person name="Kaushik A."/>
        </authorList>
    </citation>
    <scope>NUCLEOTIDE SEQUENCE</scope>
    <source>
        <strain evidence="2">AG5</strain>
    </source>
</reference>